<protein>
    <submittedName>
        <fullName evidence="1">Uncharacterized protein</fullName>
    </submittedName>
</protein>
<name>A0A1X6N4A1_9APHY</name>
<dbReference type="Proteomes" id="UP000194127">
    <property type="component" value="Unassembled WGS sequence"/>
</dbReference>
<keyword evidence="2" id="KW-1185">Reference proteome</keyword>
<dbReference type="AlphaFoldDB" id="A0A1X6N4A1"/>
<proteinExistence type="predicted"/>
<evidence type="ECO:0000313" key="2">
    <source>
        <dbReference type="Proteomes" id="UP000194127"/>
    </source>
</evidence>
<accession>A0A1X6N4A1</accession>
<dbReference type="GeneID" id="36323777"/>
<dbReference type="OrthoDB" id="10294550at2759"/>
<sequence>MSWDQAGISEDYMESVQSSAGYPDIASQPYSTAMVSTALELHAHSGSDTSYQPYHNIAGRVADAPLRQAIYAMPALGYSFQRSEDTPSLSTATSMHRPRHEGHTTIAISAGAQECLRDALYGRRTLVDIPTDLWHQLHAICEHSTFVHMPAPTPASSNRDIGIPAQPYSSQRIRPSASMPLAVSPRLDAHPMPSATTSYSPTAEVYPAGGELDPSTSFRCQWGDCNGVITSPKFSSIETHLKAHHFAQDSSDPWIPGNRGHCKWSGCTWPQPIKPPLYLSCGFVFSQNSRPPIGLQILPRVCVARYLLSLSSDSFWILFGHCETEFAFGLGGLD</sequence>
<reference evidence="1 2" key="1">
    <citation type="submission" date="2017-04" db="EMBL/GenBank/DDBJ databases">
        <title>Genome Sequence of the Model Brown-Rot Fungus Postia placenta SB12.</title>
        <authorList>
            <consortium name="DOE Joint Genome Institute"/>
            <person name="Gaskell J."/>
            <person name="Kersten P."/>
            <person name="Larrondo L.F."/>
            <person name="Canessa P."/>
            <person name="Martinez D."/>
            <person name="Hibbett D."/>
            <person name="Schmoll M."/>
            <person name="Kubicek C.P."/>
            <person name="Martinez A.T."/>
            <person name="Yadav J."/>
            <person name="Master E."/>
            <person name="Magnuson J.K."/>
            <person name="James T."/>
            <person name="Yaver D."/>
            <person name="Berka R."/>
            <person name="Labutti K."/>
            <person name="Lipzen A."/>
            <person name="Aerts A."/>
            <person name="Barry K."/>
            <person name="Henrissat B."/>
            <person name="Blanchette R."/>
            <person name="Grigoriev I."/>
            <person name="Cullen D."/>
        </authorList>
    </citation>
    <scope>NUCLEOTIDE SEQUENCE [LARGE SCALE GENOMIC DNA]</scope>
    <source>
        <strain evidence="1 2">MAD-698-R-SB12</strain>
    </source>
</reference>
<dbReference type="RefSeq" id="XP_024340100.1">
    <property type="nucleotide sequence ID" value="XM_024478827.1"/>
</dbReference>
<gene>
    <name evidence="1" type="ORF">POSPLADRAFT_1045675</name>
</gene>
<evidence type="ECO:0000313" key="1">
    <source>
        <dbReference type="EMBL" id="OSX63306.1"/>
    </source>
</evidence>
<organism evidence="1 2">
    <name type="scientific">Postia placenta MAD-698-R-SB12</name>
    <dbReference type="NCBI Taxonomy" id="670580"/>
    <lineage>
        <taxon>Eukaryota</taxon>
        <taxon>Fungi</taxon>
        <taxon>Dikarya</taxon>
        <taxon>Basidiomycota</taxon>
        <taxon>Agaricomycotina</taxon>
        <taxon>Agaricomycetes</taxon>
        <taxon>Polyporales</taxon>
        <taxon>Adustoporiaceae</taxon>
        <taxon>Rhodonia</taxon>
    </lineage>
</organism>
<dbReference type="EMBL" id="KZ110595">
    <property type="protein sequence ID" value="OSX63306.1"/>
    <property type="molecule type" value="Genomic_DNA"/>
</dbReference>